<keyword evidence="1" id="KW-0812">Transmembrane</keyword>
<evidence type="ECO:0000313" key="3">
    <source>
        <dbReference type="EMBL" id="MDP9805962.1"/>
    </source>
</evidence>
<protein>
    <recommendedName>
        <fullName evidence="2">DUF4350 domain-containing protein</fullName>
    </recommendedName>
</protein>
<accession>A0ABT9NFH6</accession>
<feature type="transmembrane region" description="Helical" evidence="1">
    <location>
        <begin position="236"/>
        <end position="254"/>
    </location>
</feature>
<dbReference type="Proteomes" id="UP001243212">
    <property type="component" value="Unassembled WGS sequence"/>
</dbReference>
<gene>
    <name evidence="3" type="ORF">J2S70_000544</name>
</gene>
<dbReference type="InterPro" id="IPR025646">
    <property type="entry name" value="DUF4350"/>
</dbReference>
<dbReference type="RefSeq" id="WP_307682214.1">
    <property type="nucleotide sequence ID" value="NZ_JAUSQX010000001.1"/>
</dbReference>
<dbReference type="EMBL" id="JAUSQX010000001">
    <property type="protein sequence ID" value="MDP9805962.1"/>
    <property type="molecule type" value="Genomic_DNA"/>
</dbReference>
<keyword evidence="1" id="KW-1133">Transmembrane helix</keyword>
<keyword evidence="1" id="KW-0472">Membrane</keyword>
<organism evidence="3 4">
    <name type="scientific">Trueperella bonasi</name>
    <dbReference type="NCBI Taxonomy" id="312286"/>
    <lineage>
        <taxon>Bacteria</taxon>
        <taxon>Bacillati</taxon>
        <taxon>Actinomycetota</taxon>
        <taxon>Actinomycetes</taxon>
        <taxon>Actinomycetales</taxon>
        <taxon>Actinomycetaceae</taxon>
        <taxon>Trueperella</taxon>
    </lineage>
</organism>
<feature type="domain" description="DUF4350" evidence="2">
    <location>
        <begin position="42"/>
        <end position="204"/>
    </location>
</feature>
<evidence type="ECO:0000313" key="4">
    <source>
        <dbReference type="Proteomes" id="UP001243212"/>
    </source>
</evidence>
<comment type="caution">
    <text evidence="3">The sequence shown here is derived from an EMBL/GenBank/DDBJ whole genome shotgun (WGS) entry which is preliminary data.</text>
</comment>
<name>A0ABT9NFH6_9ACTO</name>
<dbReference type="Pfam" id="PF14258">
    <property type="entry name" value="DUF4350"/>
    <property type="match status" value="1"/>
</dbReference>
<keyword evidence="4" id="KW-1185">Reference proteome</keyword>
<sequence>MTAVAKPAPSKGTAITLTLLAALALAIIIFVRVPSPGNPLSPSSTSSNGTHALAEILRDHGMTVEEISPDQARDLASPDVTFVVDHSAYTEPYMRQELIDSRATIVLLTNVDYEEWGFDGKLLNLDGARLRAQCDDPDAMAAASIGPISWLFVPDGAESGCFPANGGYVWTPQADTPHLSYLADDSILTNEYLDVDGNAAFALRKLGANPKLYWVVGGTDPHQEPKDRRWIGLPDWFFPLVSALTLSLGWWVIYRGRRFGKLVAEPLPVVVPASEVTEGRAILYQRGKNHAHAARALRAGTIMRLSRGRGISDDANPDVVVSTLANASGYPPAKVADLLYERPVSGDSDLIEIAAELERFERDING</sequence>
<proteinExistence type="predicted"/>
<reference evidence="3 4" key="1">
    <citation type="submission" date="2023-07" db="EMBL/GenBank/DDBJ databases">
        <title>Sequencing the genomes of 1000 actinobacteria strains.</title>
        <authorList>
            <person name="Klenk H.-P."/>
        </authorList>
    </citation>
    <scope>NUCLEOTIDE SEQUENCE [LARGE SCALE GENOMIC DNA]</scope>
    <source>
        <strain evidence="3 4">DSM 17163</strain>
    </source>
</reference>
<evidence type="ECO:0000256" key="1">
    <source>
        <dbReference type="SAM" id="Phobius"/>
    </source>
</evidence>
<evidence type="ECO:0000259" key="2">
    <source>
        <dbReference type="Pfam" id="PF14258"/>
    </source>
</evidence>
<feature type="transmembrane region" description="Helical" evidence="1">
    <location>
        <begin position="12"/>
        <end position="33"/>
    </location>
</feature>